<evidence type="ECO:0000313" key="1">
    <source>
        <dbReference type="EMBL" id="USG65145.1"/>
    </source>
</evidence>
<organism evidence="1 2">
    <name type="scientific">Brevibacillus ruminantium</name>
    <dbReference type="NCBI Taxonomy" id="2950604"/>
    <lineage>
        <taxon>Bacteria</taxon>
        <taxon>Bacillati</taxon>
        <taxon>Bacillota</taxon>
        <taxon>Bacilli</taxon>
        <taxon>Bacillales</taxon>
        <taxon>Paenibacillaceae</taxon>
        <taxon>Brevibacillus</taxon>
    </lineage>
</organism>
<accession>A0ABY4WDA8</accession>
<proteinExistence type="predicted"/>
<gene>
    <name evidence="1" type="ORF">NDK47_23980</name>
</gene>
<reference evidence="1" key="1">
    <citation type="submission" date="2022-06" db="EMBL/GenBank/DDBJ databases">
        <title>Genome sequencing of Brevibacillus sp. BB3-R1.</title>
        <authorList>
            <person name="Heo J."/>
            <person name="Lee D."/>
            <person name="Won M."/>
            <person name="Han B.-H."/>
            <person name="Hong S.-B."/>
            <person name="Kwon S.-W."/>
        </authorList>
    </citation>
    <scope>NUCLEOTIDE SEQUENCE</scope>
    <source>
        <strain evidence="1">BB3-R1</strain>
    </source>
</reference>
<sequence>MSNYGTVNFEGKTYKLTGEADFTNRLLEGRYKNYTDASEGDKYDAEFSAPAVDNEGNEVTVYWMFEFVKGDEPELDSLNWKDVARIV</sequence>
<evidence type="ECO:0000313" key="2">
    <source>
        <dbReference type="Proteomes" id="UP001056500"/>
    </source>
</evidence>
<name>A0ABY4WDA8_9BACL</name>
<dbReference type="EMBL" id="CP098755">
    <property type="protein sequence ID" value="USG65145.1"/>
    <property type="molecule type" value="Genomic_DNA"/>
</dbReference>
<keyword evidence="2" id="KW-1185">Reference proteome</keyword>
<protein>
    <submittedName>
        <fullName evidence="1">Uncharacterized protein</fullName>
    </submittedName>
</protein>
<dbReference type="Proteomes" id="UP001056500">
    <property type="component" value="Chromosome"/>
</dbReference>
<dbReference type="RefSeq" id="WP_251872249.1">
    <property type="nucleotide sequence ID" value="NZ_CP098755.1"/>
</dbReference>